<organism evidence="13">
    <name type="scientific">Iconisemion striatum</name>
    <dbReference type="NCBI Taxonomy" id="60296"/>
    <lineage>
        <taxon>Eukaryota</taxon>
        <taxon>Metazoa</taxon>
        <taxon>Chordata</taxon>
        <taxon>Craniata</taxon>
        <taxon>Vertebrata</taxon>
        <taxon>Euteleostomi</taxon>
        <taxon>Actinopterygii</taxon>
        <taxon>Neopterygii</taxon>
        <taxon>Teleostei</taxon>
        <taxon>Neoteleostei</taxon>
        <taxon>Acanthomorphata</taxon>
        <taxon>Ovalentaria</taxon>
        <taxon>Atherinomorphae</taxon>
        <taxon>Cyprinodontiformes</taxon>
        <taxon>Nothobranchiidae</taxon>
        <taxon>Iconisemion</taxon>
    </lineage>
</organism>
<evidence type="ECO:0000256" key="4">
    <source>
        <dbReference type="ARBA" id="ARBA00022448"/>
    </source>
</evidence>
<evidence type="ECO:0000256" key="1">
    <source>
        <dbReference type="ARBA" id="ARBA00004319"/>
    </source>
</evidence>
<evidence type="ECO:0000256" key="8">
    <source>
        <dbReference type="ARBA" id="ARBA00023010"/>
    </source>
</evidence>
<keyword evidence="4" id="KW-0813">Transport</keyword>
<keyword evidence="7" id="KW-0653">Protein transport</keyword>
<dbReference type="FunFam" id="1.25.10.10:FF:000148">
    <property type="entry name" value="SIL1 nucleotide exchange factor"/>
    <property type="match status" value="1"/>
</dbReference>
<reference evidence="13" key="2">
    <citation type="submission" date="2016-06" db="EMBL/GenBank/DDBJ databases">
        <title>The genome of a short-lived fish provides insights into sex chromosome evolution and the genetic control of aging.</title>
        <authorList>
            <person name="Reichwald K."/>
            <person name="Felder M."/>
            <person name="Petzold A."/>
            <person name="Koch P."/>
            <person name="Groth M."/>
            <person name="Platzer M."/>
        </authorList>
    </citation>
    <scope>NUCLEOTIDE SEQUENCE</scope>
    <source>
        <tissue evidence="13">Brain</tissue>
    </source>
</reference>
<sequence>MGMMSAHRFCFFLNLLLYLHGCYLIGTHGQKSDGALMLLNTEAVEEEEAAVNDEDEDFEVVQPNHKWQTLRPGQAVPAGSHVRLNLQTGEKEVRLGEEQLKYWSQEHRQNEDSESSFNPDVLKRAMKKIKEDLNLASRASDHQDSAASKYRPLEELKKDMAELDLLVETDLQIMRRLLDQLSSSSTSPEQRLKILEELEYLVHQVDNAQALCSMGGLGFLLQALNSSDARLQENSALVLGSAVASNPAVQVKAVEGGALQTLLTALATVQPFTVKKKVLFAVAALLRHFPYAQQHFLSHGGLQVLSQLFREDRGGRLRPRIVTMLHDMISEKELMSQAELGSVQDSSQEQRLHQYSQVSLQGDMLDNGWCRLVPELLQSEEHDHREKALQALLVMAPLCLDQYRSDGALLGSLQALKLQYAEVIHSKVALGEDNSYFTEILELIDLLQVQMKSAEVF</sequence>
<dbReference type="InterPro" id="IPR016024">
    <property type="entry name" value="ARM-type_fold"/>
</dbReference>
<dbReference type="InterPro" id="IPR050693">
    <property type="entry name" value="Hsp70_NEF-Inhibitors"/>
</dbReference>
<proteinExistence type="inferred from homology"/>
<dbReference type="InterPro" id="IPR013918">
    <property type="entry name" value="Nucleotide_exch_fac_Fes1"/>
</dbReference>
<evidence type="ECO:0000256" key="2">
    <source>
        <dbReference type="ARBA" id="ARBA00010588"/>
    </source>
</evidence>
<dbReference type="EMBL" id="HADX01002520">
    <property type="protein sequence ID" value="SBP24752.1"/>
    <property type="molecule type" value="Transcribed_RNA"/>
</dbReference>
<evidence type="ECO:0000259" key="12">
    <source>
        <dbReference type="Pfam" id="PF08609"/>
    </source>
</evidence>
<comment type="subcellular location">
    <subcellularLocation>
        <location evidence="1">Endoplasmic reticulum lumen</location>
    </subcellularLocation>
</comment>
<dbReference type="GO" id="GO:0015031">
    <property type="term" value="P:protein transport"/>
    <property type="evidence" value="ECO:0007669"/>
    <property type="project" value="UniProtKB-KW"/>
</dbReference>
<comment type="function">
    <text evidence="10">Required for protein translocation and folding in the endoplasmic reticulum (ER). Functions as a nucleotide exchange factor for the ER lumenal chaperone HSPA5.</text>
</comment>
<dbReference type="PANTHER" id="PTHR19316">
    <property type="entry name" value="PROTEIN FOLDING REGULATOR"/>
    <property type="match status" value="1"/>
</dbReference>
<keyword evidence="6" id="KW-0256">Endoplasmic reticulum</keyword>
<accession>A0A1A7XEG2</accession>
<keyword evidence="8" id="KW-0811">Translocation</keyword>
<dbReference type="SUPFAM" id="SSF48371">
    <property type="entry name" value="ARM repeat"/>
    <property type="match status" value="1"/>
</dbReference>
<comment type="similarity">
    <text evidence="2">Belongs to the SIL1 family.</text>
</comment>
<evidence type="ECO:0000256" key="11">
    <source>
        <dbReference type="SAM" id="SignalP"/>
    </source>
</evidence>
<dbReference type="PANTHER" id="PTHR19316:SF35">
    <property type="entry name" value="NUCLEOTIDE EXCHANGE FACTOR SIL1"/>
    <property type="match status" value="1"/>
</dbReference>
<name>A0A1A7XEG2_9TELE</name>
<evidence type="ECO:0000256" key="10">
    <source>
        <dbReference type="ARBA" id="ARBA00037748"/>
    </source>
</evidence>
<keyword evidence="9" id="KW-0325">Glycoprotein</keyword>
<evidence type="ECO:0000256" key="6">
    <source>
        <dbReference type="ARBA" id="ARBA00022824"/>
    </source>
</evidence>
<evidence type="ECO:0000313" key="13">
    <source>
        <dbReference type="EMBL" id="SBP16476.1"/>
    </source>
</evidence>
<evidence type="ECO:0000256" key="3">
    <source>
        <dbReference type="ARBA" id="ARBA00015352"/>
    </source>
</evidence>
<evidence type="ECO:0000256" key="7">
    <source>
        <dbReference type="ARBA" id="ARBA00022927"/>
    </source>
</evidence>
<feature type="signal peptide" evidence="11">
    <location>
        <begin position="1"/>
        <end position="21"/>
    </location>
</feature>
<evidence type="ECO:0000256" key="9">
    <source>
        <dbReference type="ARBA" id="ARBA00023180"/>
    </source>
</evidence>
<keyword evidence="5 11" id="KW-0732">Signal</keyword>
<gene>
    <name evidence="13" type="primary">SIL1</name>
</gene>
<dbReference type="EMBL" id="HADW01015076">
    <property type="protein sequence ID" value="SBP16476.1"/>
    <property type="molecule type" value="Transcribed_RNA"/>
</dbReference>
<dbReference type="AlphaFoldDB" id="A0A1A7XEG2"/>
<dbReference type="GO" id="GO:0005788">
    <property type="term" value="C:endoplasmic reticulum lumen"/>
    <property type="evidence" value="ECO:0007669"/>
    <property type="project" value="UniProtKB-SubCell"/>
</dbReference>
<reference evidence="13" key="1">
    <citation type="submission" date="2016-05" db="EMBL/GenBank/DDBJ databases">
        <authorList>
            <person name="Lavstsen T."/>
            <person name="Jespersen J.S."/>
        </authorList>
    </citation>
    <scope>NUCLEOTIDE SEQUENCE</scope>
    <source>
        <tissue evidence="13">Brain</tissue>
    </source>
</reference>
<protein>
    <recommendedName>
        <fullName evidence="3">Nucleotide exchange factor SIL1</fullName>
    </recommendedName>
</protein>
<feature type="chain" id="PRO_5015054632" description="Nucleotide exchange factor SIL1" evidence="11">
    <location>
        <begin position="22"/>
        <end position="457"/>
    </location>
</feature>
<evidence type="ECO:0000256" key="5">
    <source>
        <dbReference type="ARBA" id="ARBA00022729"/>
    </source>
</evidence>
<feature type="domain" description="Nucleotide exchange factor Fes1" evidence="12">
    <location>
        <begin position="137"/>
        <end position="210"/>
    </location>
</feature>
<dbReference type="InterPro" id="IPR011989">
    <property type="entry name" value="ARM-like"/>
</dbReference>
<dbReference type="GO" id="GO:0000774">
    <property type="term" value="F:adenyl-nucleotide exchange factor activity"/>
    <property type="evidence" value="ECO:0007669"/>
    <property type="project" value="TreeGrafter"/>
</dbReference>
<dbReference type="Gene3D" id="1.25.10.10">
    <property type="entry name" value="Leucine-rich Repeat Variant"/>
    <property type="match status" value="1"/>
</dbReference>
<dbReference type="Pfam" id="PF08609">
    <property type="entry name" value="Fes1"/>
    <property type="match status" value="1"/>
</dbReference>